<dbReference type="Pfam" id="PF00248">
    <property type="entry name" value="Aldo_ket_red"/>
    <property type="match status" value="1"/>
</dbReference>
<feature type="domain" description="NADP-dependent oxidoreductase" evidence="2">
    <location>
        <begin position="15"/>
        <end position="309"/>
    </location>
</feature>
<accession>A0A1H9SLR2</accession>
<gene>
    <name evidence="3" type="ORF">SAMN04487818_105503</name>
</gene>
<dbReference type="InterPro" id="IPR036812">
    <property type="entry name" value="NAD(P)_OxRdtase_dom_sf"/>
</dbReference>
<dbReference type="AlphaFoldDB" id="A0A1H9SLR2"/>
<keyword evidence="4" id="KW-1185">Reference proteome</keyword>
<dbReference type="Proteomes" id="UP000199051">
    <property type="component" value="Unassembled WGS sequence"/>
</dbReference>
<proteinExistence type="predicted"/>
<dbReference type="CDD" id="cd19087">
    <property type="entry name" value="AKR_AKR12A1_B1_C1"/>
    <property type="match status" value="1"/>
</dbReference>
<dbReference type="RefSeq" id="WP_092778235.1">
    <property type="nucleotide sequence ID" value="NZ_FOGI01000005.1"/>
</dbReference>
<dbReference type="Gene3D" id="3.20.20.100">
    <property type="entry name" value="NADP-dependent oxidoreductase domain"/>
    <property type="match status" value="1"/>
</dbReference>
<evidence type="ECO:0000259" key="2">
    <source>
        <dbReference type="Pfam" id="PF00248"/>
    </source>
</evidence>
<reference evidence="4" key="1">
    <citation type="submission" date="2016-10" db="EMBL/GenBank/DDBJ databases">
        <authorList>
            <person name="Varghese N."/>
            <person name="Submissions S."/>
        </authorList>
    </citation>
    <scope>NUCLEOTIDE SEQUENCE [LARGE SCALE GENOMIC DNA]</scope>
    <source>
        <strain evidence="4">DSM 44260</strain>
    </source>
</reference>
<evidence type="ECO:0000313" key="3">
    <source>
        <dbReference type="EMBL" id="SER85323.1"/>
    </source>
</evidence>
<dbReference type="GO" id="GO:0005829">
    <property type="term" value="C:cytosol"/>
    <property type="evidence" value="ECO:0007669"/>
    <property type="project" value="UniProtKB-ARBA"/>
</dbReference>
<sequence length="327" mass="36050">MEYTPLGRTGLSVSRLVLGTMNFGPHTTEADSHTLMDRAHEHGINFFDTANVYGGKGGTEEIIGRWFAQGGQRREKTVLATKLYGAMGDWPNDGRLSALNIRRAADASLKRLQTDYIDLYQMHHIDRDTPWDEIWEAFEVLRHQGKVLYFGSSNFAGWHLAQAQEAARSRHFLGLVAEQSLYNLANRFIELDVLPAAKHYGIGVIPWSPLSSGILGGVLAKQRRGEGVRDTAWAGPELLQRHRTQVEAYEELAADLGHDPANLALAWLLSRDGVTGPIIGPRTTAQLDGSLTAFDVTLDEDTLTKLDAIFPPPAPNGAKPAPEAYAW</sequence>
<organism evidence="3 4">
    <name type="scientific">Actinokineospora terrae</name>
    <dbReference type="NCBI Taxonomy" id="155974"/>
    <lineage>
        <taxon>Bacteria</taxon>
        <taxon>Bacillati</taxon>
        <taxon>Actinomycetota</taxon>
        <taxon>Actinomycetes</taxon>
        <taxon>Pseudonocardiales</taxon>
        <taxon>Pseudonocardiaceae</taxon>
        <taxon>Actinokineospora</taxon>
    </lineage>
</organism>
<dbReference type="InterPro" id="IPR023210">
    <property type="entry name" value="NADP_OxRdtase_dom"/>
</dbReference>
<dbReference type="EMBL" id="FOGI01000005">
    <property type="protein sequence ID" value="SER85323.1"/>
    <property type="molecule type" value="Genomic_DNA"/>
</dbReference>
<dbReference type="GO" id="GO:0016491">
    <property type="term" value="F:oxidoreductase activity"/>
    <property type="evidence" value="ECO:0007669"/>
    <property type="project" value="UniProtKB-KW"/>
</dbReference>
<dbReference type="SUPFAM" id="SSF51430">
    <property type="entry name" value="NAD(P)-linked oxidoreductase"/>
    <property type="match status" value="1"/>
</dbReference>
<evidence type="ECO:0000313" key="4">
    <source>
        <dbReference type="Proteomes" id="UP000199051"/>
    </source>
</evidence>
<dbReference type="FunFam" id="3.20.20.100:FF:000004">
    <property type="entry name" value="Oxidoreductase, aldo/keto reductase"/>
    <property type="match status" value="1"/>
</dbReference>
<dbReference type="STRING" id="155974.SAMN04487818_105503"/>
<name>A0A1H9SLR2_9PSEU</name>
<dbReference type="PANTHER" id="PTHR43364:SF5">
    <property type="entry name" value="REDUCTASE"/>
    <property type="match status" value="1"/>
</dbReference>
<keyword evidence="1" id="KW-0560">Oxidoreductase</keyword>
<dbReference type="InterPro" id="IPR050523">
    <property type="entry name" value="AKR_Detox_Biosynth"/>
</dbReference>
<protein>
    <submittedName>
        <fullName evidence="3">Predicted oxidoreductase</fullName>
    </submittedName>
</protein>
<evidence type="ECO:0000256" key="1">
    <source>
        <dbReference type="ARBA" id="ARBA00023002"/>
    </source>
</evidence>
<dbReference type="PANTHER" id="PTHR43364">
    <property type="entry name" value="NADH-SPECIFIC METHYLGLYOXAL REDUCTASE-RELATED"/>
    <property type="match status" value="1"/>
</dbReference>